<dbReference type="Proteomes" id="UP000275267">
    <property type="component" value="Unassembled WGS sequence"/>
</dbReference>
<evidence type="ECO:0000313" key="2">
    <source>
        <dbReference type="Proteomes" id="UP000275267"/>
    </source>
</evidence>
<comment type="caution">
    <text evidence="1">The sequence shown here is derived from an EMBL/GenBank/DDBJ whole genome shotgun (WGS) entry which is preliminary data.</text>
</comment>
<dbReference type="EMBL" id="PQIB02000002">
    <property type="protein sequence ID" value="RLN34431.1"/>
    <property type="molecule type" value="Genomic_DNA"/>
</dbReference>
<dbReference type="AlphaFoldDB" id="A0A3L6T7Z9"/>
<gene>
    <name evidence="1" type="ORF">C2845_PM03G08050</name>
</gene>
<organism evidence="1 2">
    <name type="scientific">Panicum miliaceum</name>
    <name type="common">Proso millet</name>
    <name type="synonym">Broomcorn millet</name>
    <dbReference type="NCBI Taxonomy" id="4540"/>
    <lineage>
        <taxon>Eukaryota</taxon>
        <taxon>Viridiplantae</taxon>
        <taxon>Streptophyta</taxon>
        <taxon>Embryophyta</taxon>
        <taxon>Tracheophyta</taxon>
        <taxon>Spermatophyta</taxon>
        <taxon>Magnoliopsida</taxon>
        <taxon>Liliopsida</taxon>
        <taxon>Poales</taxon>
        <taxon>Poaceae</taxon>
        <taxon>PACMAD clade</taxon>
        <taxon>Panicoideae</taxon>
        <taxon>Panicodae</taxon>
        <taxon>Paniceae</taxon>
        <taxon>Panicinae</taxon>
        <taxon>Panicum</taxon>
        <taxon>Panicum sect. Panicum</taxon>
    </lineage>
</organism>
<accession>A0A3L6T7Z9</accession>
<sequence length="107" mass="12236">MTAQYPSDLLSSIVTKLRECQQLTTDDIWAIRDLLTFQCPPNPMVNLEFLCRPKEHTQDMSDSMLLQVSSSIGHDLIADISIRRQHVPLGYISNLTYDCTFMETKLS</sequence>
<keyword evidence="2" id="KW-1185">Reference proteome</keyword>
<reference evidence="2" key="1">
    <citation type="journal article" date="2019" name="Nat. Commun.">
        <title>The genome of broomcorn millet.</title>
        <authorList>
            <person name="Zou C."/>
            <person name="Miki D."/>
            <person name="Li D."/>
            <person name="Tang Q."/>
            <person name="Xiao L."/>
            <person name="Rajput S."/>
            <person name="Deng P."/>
            <person name="Jia W."/>
            <person name="Huang R."/>
            <person name="Zhang M."/>
            <person name="Sun Y."/>
            <person name="Hu J."/>
            <person name="Fu X."/>
            <person name="Schnable P.S."/>
            <person name="Li F."/>
            <person name="Zhang H."/>
            <person name="Feng B."/>
            <person name="Zhu X."/>
            <person name="Liu R."/>
            <person name="Schnable J.C."/>
            <person name="Zhu J.-K."/>
            <person name="Zhang H."/>
        </authorList>
    </citation>
    <scope>NUCLEOTIDE SEQUENCE [LARGE SCALE GENOMIC DNA]</scope>
</reference>
<name>A0A3L6T7Z9_PANMI</name>
<proteinExistence type="predicted"/>
<dbReference type="OrthoDB" id="607685at2759"/>
<evidence type="ECO:0000313" key="1">
    <source>
        <dbReference type="EMBL" id="RLN34431.1"/>
    </source>
</evidence>
<protein>
    <submittedName>
        <fullName evidence="1">Uncharacterized protein</fullName>
    </submittedName>
</protein>